<dbReference type="Pfam" id="PF04229">
    <property type="entry name" value="GrpB"/>
    <property type="match status" value="1"/>
</dbReference>
<dbReference type="OrthoDB" id="9799092at2"/>
<dbReference type="Proteomes" id="UP000236000">
    <property type="component" value="Unassembled WGS sequence"/>
</dbReference>
<protein>
    <recommendedName>
        <fullName evidence="3">GrpB family protein</fullName>
    </recommendedName>
</protein>
<dbReference type="PANTHER" id="PTHR34822:SF1">
    <property type="entry name" value="GRPB FAMILY PROTEIN"/>
    <property type="match status" value="1"/>
</dbReference>
<dbReference type="EMBL" id="PJKA01000010">
    <property type="protein sequence ID" value="PNC18364.1"/>
    <property type="molecule type" value="Genomic_DNA"/>
</dbReference>
<evidence type="ECO:0008006" key="3">
    <source>
        <dbReference type="Google" id="ProtNLM"/>
    </source>
</evidence>
<dbReference type="PANTHER" id="PTHR34822">
    <property type="entry name" value="GRPB DOMAIN PROTEIN (AFU_ORTHOLOGUE AFUA_1G01530)"/>
    <property type="match status" value="1"/>
</dbReference>
<name>A0A2N8HEH0_9BACT</name>
<sequence length="198" mass="23197">MSSRLPDESALPSMNLEELWRLFPVILSDPRPEWAEIYRREKDALESAVPGHCIRRLSHFGSTSVPGLAAKPTIDILLEVGPDSLVFEIPFLVEKCGYREMHRDQEQMRLVLVKGYTEKGFRGQAFHLHVRPWRDWDELYFRDYLAAHPEEARKYAALKRSLKEKFEFNRDAYTEGKTELITAMTRRAREEMPGRYVP</sequence>
<dbReference type="Gene3D" id="3.30.460.10">
    <property type="entry name" value="Beta Polymerase, domain 2"/>
    <property type="match status" value="1"/>
</dbReference>
<gene>
    <name evidence="1" type="ORF">CXU22_05385</name>
</gene>
<organism evidence="1 2">
    <name type="scientific">Akkermansia muciniphila</name>
    <dbReference type="NCBI Taxonomy" id="239935"/>
    <lineage>
        <taxon>Bacteria</taxon>
        <taxon>Pseudomonadati</taxon>
        <taxon>Verrucomicrobiota</taxon>
        <taxon>Verrucomicrobiia</taxon>
        <taxon>Verrucomicrobiales</taxon>
        <taxon>Akkermansiaceae</taxon>
        <taxon>Akkermansia</taxon>
    </lineage>
</organism>
<evidence type="ECO:0000313" key="1">
    <source>
        <dbReference type="EMBL" id="PNC18364.1"/>
    </source>
</evidence>
<dbReference type="AlphaFoldDB" id="A0A2N8HEH0"/>
<comment type="caution">
    <text evidence="1">The sequence shown here is derived from an EMBL/GenBank/DDBJ whole genome shotgun (WGS) entry which is preliminary data.</text>
</comment>
<dbReference type="InterPro" id="IPR043519">
    <property type="entry name" value="NT_sf"/>
</dbReference>
<dbReference type="InterPro" id="IPR007344">
    <property type="entry name" value="GrpB/CoaE"/>
</dbReference>
<dbReference type="SUPFAM" id="SSF81301">
    <property type="entry name" value="Nucleotidyltransferase"/>
    <property type="match status" value="1"/>
</dbReference>
<proteinExistence type="predicted"/>
<reference evidence="1 2" key="1">
    <citation type="journal article" date="2017" name="BMC Genomics">
        <title>Genome sequencing of 39 Akkermansia muciniphila isolates reveals its population structure, genomic and functional diverisity, and global distribution in mammalian gut microbiotas.</title>
        <authorList>
            <person name="Guo X."/>
            <person name="Li S."/>
            <person name="Zhang J."/>
            <person name="Wu F."/>
            <person name="Li X."/>
            <person name="Wu D."/>
            <person name="Zhang M."/>
            <person name="Ou Z."/>
            <person name="Jie Z."/>
            <person name="Yan Q."/>
            <person name="Li P."/>
            <person name="Yi J."/>
            <person name="Peng Y."/>
        </authorList>
    </citation>
    <scope>NUCLEOTIDE SEQUENCE [LARGE SCALE GENOMIC DNA]</scope>
    <source>
        <strain evidence="1 2">GP24</strain>
    </source>
</reference>
<evidence type="ECO:0000313" key="2">
    <source>
        <dbReference type="Proteomes" id="UP000236000"/>
    </source>
</evidence>
<accession>A0A2N8HEH0</accession>